<keyword evidence="2" id="KW-1185">Reference proteome</keyword>
<dbReference type="Proteomes" id="UP001237011">
    <property type="component" value="Chromosome"/>
</dbReference>
<name>A0ABY9H9M2_9MOLU</name>
<sequence>MKIIQLRNTSDFELDNNLLNLKKRFELENKEANMDVLEIFANSLIKGE</sequence>
<dbReference type="EMBL" id="CP132191">
    <property type="protein sequence ID" value="WLP85284.1"/>
    <property type="molecule type" value="Genomic_DNA"/>
</dbReference>
<proteinExistence type="predicted"/>
<reference evidence="1" key="1">
    <citation type="submission" date="2023-08" db="EMBL/GenBank/DDBJ databases">
        <title>Complete genome sequence of Mycoplasma seminis 2200.</title>
        <authorList>
            <person name="Spergser J."/>
        </authorList>
    </citation>
    <scope>NUCLEOTIDE SEQUENCE [LARGE SCALE GENOMIC DNA]</scope>
    <source>
        <strain evidence="1">2200</strain>
    </source>
</reference>
<protein>
    <submittedName>
        <fullName evidence="1">Uncharacterized protein</fullName>
    </submittedName>
</protein>
<organism evidence="1 2">
    <name type="scientific">Mycoplasma seminis</name>
    <dbReference type="NCBI Taxonomy" id="512749"/>
    <lineage>
        <taxon>Bacteria</taxon>
        <taxon>Bacillati</taxon>
        <taxon>Mycoplasmatota</taxon>
        <taxon>Mollicutes</taxon>
        <taxon>Mycoplasmataceae</taxon>
        <taxon>Mycoplasma</taxon>
    </lineage>
</organism>
<evidence type="ECO:0000313" key="1">
    <source>
        <dbReference type="EMBL" id="WLP85284.1"/>
    </source>
</evidence>
<accession>A0ABY9H9M2</accession>
<gene>
    <name evidence="1" type="ORF">Q8852_03095</name>
</gene>
<evidence type="ECO:0000313" key="2">
    <source>
        <dbReference type="Proteomes" id="UP001237011"/>
    </source>
</evidence>
<dbReference type="RefSeq" id="WP_305937720.1">
    <property type="nucleotide sequence ID" value="NZ_CP132191.1"/>
</dbReference>